<dbReference type="AlphaFoldDB" id="A0A562IGD5"/>
<dbReference type="Proteomes" id="UP000319825">
    <property type="component" value="Unassembled WGS sequence"/>
</dbReference>
<keyword evidence="1" id="KW-0812">Transmembrane</keyword>
<gene>
    <name evidence="2" type="ORF">JD77_04905</name>
</gene>
<accession>A0A562IGD5</accession>
<reference evidence="2 3" key="1">
    <citation type="submission" date="2019-07" db="EMBL/GenBank/DDBJ databases">
        <title>R&amp;d 2014.</title>
        <authorList>
            <person name="Klenk H.-P."/>
        </authorList>
    </citation>
    <scope>NUCLEOTIDE SEQUENCE [LARGE SCALE GENOMIC DNA]</scope>
    <source>
        <strain evidence="2 3">DSM 43868</strain>
    </source>
</reference>
<dbReference type="EMBL" id="VLKE01000001">
    <property type="protein sequence ID" value="TWH69888.1"/>
    <property type="molecule type" value="Genomic_DNA"/>
</dbReference>
<evidence type="ECO:0000313" key="3">
    <source>
        <dbReference type="Proteomes" id="UP000319825"/>
    </source>
</evidence>
<proteinExistence type="predicted"/>
<organism evidence="2 3">
    <name type="scientific">Micromonospora olivasterospora</name>
    <dbReference type="NCBI Taxonomy" id="1880"/>
    <lineage>
        <taxon>Bacteria</taxon>
        <taxon>Bacillati</taxon>
        <taxon>Actinomycetota</taxon>
        <taxon>Actinomycetes</taxon>
        <taxon>Micromonosporales</taxon>
        <taxon>Micromonosporaceae</taxon>
        <taxon>Micromonospora</taxon>
    </lineage>
</organism>
<keyword evidence="1" id="KW-0472">Membrane</keyword>
<evidence type="ECO:0000313" key="2">
    <source>
        <dbReference type="EMBL" id="TWH69888.1"/>
    </source>
</evidence>
<protein>
    <submittedName>
        <fullName evidence="2">Uncharacterized protein</fullName>
    </submittedName>
</protein>
<sequence length="146" mass="15477">MPAVDRLERRLPFALPLAGWAAARADTTGRRLAVTAGAVLTVPGFFGEPAREALVVAGFALLVWVPALPSRRAVNRAAALLAGGSLYVHLTHWQVWPLVAPWSRWAALVASLAVGIGCAALARLASRRLPAVLRRARPLAARAAPR</sequence>
<name>A0A562IGD5_MICOL</name>
<keyword evidence="3" id="KW-1185">Reference proteome</keyword>
<feature type="transmembrane region" description="Helical" evidence="1">
    <location>
        <begin position="77"/>
        <end position="96"/>
    </location>
</feature>
<feature type="transmembrane region" description="Helical" evidence="1">
    <location>
        <begin position="102"/>
        <end position="125"/>
    </location>
</feature>
<evidence type="ECO:0000256" key="1">
    <source>
        <dbReference type="SAM" id="Phobius"/>
    </source>
</evidence>
<keyword evidence="1" id="KW-1133">Transmembrane helix</keyword>
<comment type="caution">
    <text evidence="2">The sequence shown here is derived from an EMBL/GenBank/DDBJ whole genome shotgun (WGS) entry which is preliminary data.</text>
</comment>